<reference evidence="4" key="1">
    <citation type="submission" date="2021-03" db="EMBL/GenBank/DDBJ databases">
        <title>novel species isolated from a fishpond in China.</title>
        <authorList>
            <person name="Lu H."/>
            <person name="Cai Z."/>
        </authorList>
    </citation>
    <scope>NUCLEOTIDE SEQUENCE</scope>
    <source>
        <strain evidence="4">JCM 30855</strain>
    </source>
</reference>
<keyword evidence="2" id="KW-0012">Acyltransferase</keyword>
<dbReference type="RefSeq" id="WP_206573753.1">
    <property type="nucleotide sequence ID" value="NZ_JAFKCV010000005.1"/>
</dbReference>
<dbReference type="AlphaFoldDB" id="A0A939DMR5"/>
<protein>
    <submittedName>
        <fullName evidence="4">GNAT family N-acetyltransferase</fullName>
    </submittedName>
</protein>
<dbReference type="InterPro" id="IPR000182">
    <property type="entry name" value="GNAT_dom"/>
</dbReference>
<evidence type="ECO:0000313" key="4">
    <source>
        <dbReference type="EMBL" id="MBN7825634.1"/>
    </source>
</evidence>
<dbReference type="InterPro" id="IPR016181">
    <property type="entry name" value="Acyl_CoA_acyltransferase"/>
</dbReference>
<dbReference type="PROSITE" id="PS51186">
    <property type="entry name" value="GNAT"/>
    <property type="match status" value="1"/>
</dbReference>
<evidence type="ECO:0000256" key="1">
    <source>
        <dbReference type="ARBA" id="ARBA00022679"/>
    </source>
</evidence>
<proteinExistence type="predicted"/>
<feature type="domain" description="N-acetyltransferase" evidence="3">
    <location>
        <begin position="6"/>
        <end position="157"/>
    </location>
</feature>
<dbReference type="GO" id="GO:0016747">
    <property type="term" value="F:acyltransferase activity, transferring groups other than amino-acyl groups"/>
    <property type="evidence" value="ECO:0007669"/>
    <property type="project" value="InterPro"/>
</dbReference>
<keyword evidence="5" id="KW-1185">Reference proteome</keyword>
<dbReference type="Proteomes" id="UP000664654">
    <property type="component" value="Unassembled WGS sequence"/>
</dbReference>
<comment type="caution">
    <text evidence="4">The sequence shown here is derived from an EMBL/GenBank/DDBJ whole genome shotgun (WGS) entry which is preliminary data.</text>
</comment>
<dbReference type="CDD" id="cd04301">
    <property type="entry name" value="NAT_SF"/>
    <property type="match status" value="1"/>
</dbReference>
<sequence length="157" mass="17875">MKLDGLIVREAQPEDYDALLALEQKVVEAERPFNADLKETGVHYYDIHRLISDQSTRMIVAELSGTIVATGYMQVRDSKSSLTHDKHGYLGFMYVAQKYRGLGLNKIVVQDLVDWGQSRGIRHFYLDVYADNAAAVRAYEKFGFQPSLIEMKLVTLE</sequence>
<dbReference type="Gene3D" id="3.40.630.30">
    <property type="match status" value="1"/>
</dbReference>
<dbReference type="PANTHER" id="PTHR43877:SF2">
    <property type="entry name" value="AMINOALKYLPHOSPHONATE N-ACETYLTRANSFERASE-RELATED"/>
    <property type="match status" value="1"/>
</dbReference>
<evidence type="ECO:0000313" key="5">
    <source>
        <dbReference type="Proteomes" id="UP000664654"/>
    </source>
</evidence>
<gene>
    <name evidence="4" type="ORF">J0A66_10410</name>
</gene>
<dbReference type="EMBL" id="JAFKCV010000005">
    <property type="protein sequence ID" value="MBN7825634.1"/>
    <property type="molecule type" value="Genomic_DNA"/>
</dbReference>
<evidence type="ECO:0000256" key="2">
    <source>
        <dbReference type="ARBA" id="ARBA00023315"/>
    </source>
</evidence>
<keyword evidence="1" id="KW-0808">Transferase</keyword>
<dbReference type="PANTHER" id="PTHR43877">
    <property type="entry name" value="AMINOALKYLPHOSPHONATE N-ACETYLTRANSFERASE-RELATED-RELATED"/>
    <property type="match status" value="1"/>
</dbReference>
<organism evidence="4 5">
    <name type="scientific">Bowmanella dokdonensis</name>
    <dbReference type="NCBI Taxonomy" id="751969"/>
    <lineage>
        <taxon>Bacteria</taxon>
        <taxon>Pseudomonadati</taxon>
        <taxon>Pseudomonadota</taxon>
        <taxon>Gammaproteobacteria</taxon>
        <taxon>Alteromonadales</taxon>
        <taxon>Alteromonadaceae</taxon>
        <taxon>Bowmanella</taxon>
    </lineage>
</organism>
<dbReference type="Pfam" id="PF00583">
    <property type="entry name" value="Acetyltransf_1"/>
    <property type="match status" value="1"/>
</dbReference>
<accession>A0A939DMR5</accession>
<dbReference type="InterPro" id="IPR050832">
    <property type="entry name" value="Bact_Acetyltransf"/>
</dbReference>
<dbReference type="SUPFAM" id="SSF55729">
    <property type="entry name" value="Acyl-CoA N-acyltransferases (Nat)"/>
    <property type="match status" value="1"/>
</dbReference>
<evidence type="ECO:0000259" key="3">
    <source>
        <dbReference type="PROSITE" id="PS51186"/>
    </source>
</evidence>
<name>A0A939DMR5_9ALTE</name>